<keyword evidence="6 10" id="KW-1133">Transmembrane helix</keyword>
<dbReference type="PANTHER" id="PTHR33451">
    <property type="entry name" value="MALATE-2H(+)/NA(+)-LACTATE ANTIPORTER"/>
    <property type="match status" value="1"/>
</dbReference>
<dbReference type="Pfam" id="PF03553">
    <property type="entry name" value="Na_H_antiporter"/>
    <property type="match status" value="1"/>
</dbReference>
<evidence type="ECO:0000256" key="9">
    <source>
        <dbReference type="SAM" id="MobiDB-lite"/>
    </source>
</evidence>
<evidence type="ECO:0000256" key="8">
    <source>
        <dbReference type="ARBA" id="ARBA00038435"/>
    </source>
</evidence>
<evidence type="ECO:0000313" key="13">
    <source>
        <dbReference type="Proteomes" id="UP000297872"/>
    </source>
</evidence>
<comment type="subcellular location">
    <subcellularLocation>
        <location evidence="1">Cell membrane</location>
        <topology evidence="1">Multi-pass membrane protein</topology>
    </subcellularLocation>
</comment>
<feature type="transmembrane region" description="Helical" evidence="10">
    <location>
        <begin position="122"/>
        <end position="146"/>
    </location>
</feature>
<keyword evidence="4" id="KW-1003">Cell membrane</keyword>
<evidence type="ECO:0000256" key="7">
    <source>
        <dbReference type="ARBA" id="ARBA00023136"/>
    </source>
</evidence>
<dbReference type="OrthoDB" id="9762978at2"/>
<keyword evidence="7 10" id="KW-0472">Membrane</keyword>
<evidence type="ECO:0000256" key="2">
    <source>
        <dbReference type="ARBA" id="ARBA00022448"/>
    </source>
</evidence>
<dbReference type="AlphaFoldDB" id="A0A4Y8VUU4"/>
<feature type="transmembrane region" description="Helical" evidence="10">
    <location>
        <begin position="255"/>
        <end position="274"/>
    </location>
</feature>
<name>A0A4Y8VUU4_9BACT</name>
<keyword evidence="3" id="KW-0050">Antiport</keyword>
<dbReference type="GO" id="GO:0005886">
    <property type="term" value="C:plasma membrane"/>
    <property type="evidence" value="ECO:0007669"/>
    <property type="project" value="UniProtKB-SubCell"/>
</dbReference>
<dbReference type="RefSeq" id="WP_134842637.1">
    <property type="nucleotide sequence ID" value="NZ_SGVY01000004.1"/>
</dbReference>
<evidence type="ECO:0000256" key="3">
    <source>
        <dbReference type="ARBA" id="ARBA00022449"/>
    </source>
</evidence>
<evidence type="ECO:0000256" key="6">
    <source>
        <dbReference type="ARBA" id="ARBA00022989"/>
    </source>
</evidence>
<keyword evidence="2" id="KW-0813">Transport</keyword>
<evidence type="ECO:0000256" key="4">
    <source>
        <dbReference type="ARBA" id="ARBA00022475"/>
    </source>
</evidence>
<organism evidence="12 13">
    <name type="scientific">Segatella hominis</name>
    <dbReference type="NCBI Taxonomy" id="2518605"/>
    <lineage>
        <taxon>Bacteria</taxon>
        <taxon>Pseudomonadati</taxon>
        <taxon>Bacteroidota</taxon>
        <taxon>Bacteroidia</taxon>
        <taxon>Bacteroidales</taxon>
        <taxon>Prevotellaceae</taxon>
        <taxon>Segatella</taxon>
    </lineage>
</organism>
<dbReference type="GO" id="GO:0015297">
    <property type="term" value="F:antiporter activity"/>
    <property type="evidence" value="ECO:0007669"/>
    <property type="project" value="UniProtKB-KW"/>
</dbReference>
<feature type="transmembrane region" description="Helical" evidence="10">
    <location>
        <begin position="388"/>
        <end position="405"/>
    </location>
</feature>
<keyword evidence="13" id="KW-1185">Reference proteome</keyword>
<comment type="similarity">
    <text evidence="8">Belongs to the NhaC Na(+)/H(+) (TC 2.A.35) antiporter family.</text>
</comment>
<evidence type="ECO:0000256" key="10">
    <source>
        <dbReference type="SAM" id="Phobius"/>
    </source>
</evidence>
<accession>A0A4Y8VUU4</accession>
<feature type="transmembrane region" description="Helical" evidence="10">
    <location>
        <begin position="216"/>
        <end position="235"/>
    </location>
</feature>
<gene>
    <name evidence="12" type="ORF">EXN75_02325</name>
</gene>
<feature type="transmembrane region" description="Helical" evidence="10">
    <location>
        <begin position="467"/>
        <end position="491"/>
    </location>
</feature>
<comment type="caution">
    <text evidence="12">The sequence shown here is derived from an EMBL/GenBank/DDBJ whole genome shotgun (WGS) entry which is preliminary data.</text>
</comment>
<evidence type="ECO:0000256" key="5">
    <source>
        <dbReference type="ARBA" id="ARBA00022692"/>
    </source>
</evidence>
<evidence type="ECO:0000259" key="11">
    <source>
        <dbReference type="Pfam" id="PF03553"/>
    </source>
</evidence>
<feature type="transmembrane region" description="Helical" evidence="10">
    <location>
        <begin position="354"/>
        <end position="376"/>
    </location>
</feature>
<dbReference type="InterPro" id="IPR052180">
    <property type="entry name" value="NhaC_Na-H+_Antiporter"/>
</dbReference>
<dbReference type="EMBL" id="SGVY01000004">
    <property type="protein sequence ID" value="TFH84197.1"/>
    <property type="molecule type" value="Genomic_DNA"/>
</dbReference>
<keyword evidence="5 10" id="KW-0812">Transmembrane</keyword>
<protein>
    <submittedName>
        <fullName evidence="12">Sodium:proton antiporter</fullName>
    </submittedName>
</protein>
<proteinExistence type="inferred from homology"/>
<feature type="transmembrane region" description="Helical" evidence="10">
    <location>
        <begin position="30"/>
        <end position="50"/>
    </location>
</feature>
<dbReference type="Proteomes" id="UP000297872">
    <property type="component" value="Unassembled WGS sequence"/>
</dbReference>
<dbReference type="PANTHER" id="PTHR33451:SF3">
    <property type="entry name" value="MALATE-2H(+)_NA(+)-LACTATE ANTIPORTER"/>
    <property type="match status" value="1"/>
</dbReference>
<feature type="transmembrane region" description="Helical" evidence="10">
    <location>
        <begin position="281"/>
        <end position="298"/>
    </location>
</feature>
<evidence type="ECO:0000256" key="1">
    <source>
        <dbReference type="ARBA" id="ARBA00004651"/>
    </source>
</evidence>
<dbReference type="GeneID" id="302994131"/>
<feature type="region of interest" description="Disordered" evidence="9">
    <location>
        <begin position="1"/>
        <end position="24"/>
    </location>
</feature>
<feature type="transmembrane region" description="Helical" evidence="10">
    <location>
        <begin position="98"/>
        <end position="116"/>
    </location>
</feature>
<feature type="domain" description="Na+/H+ antiporter NhaC-like C-terminal" evidence="11">
    <location>
        <begin position="185"/>
        <end position="490"/>
    </location>
</feature>
<feature type="transmembrane region" description="Helical" evidence="10">
    <location>
        <begin position="56"/>
        <end position="78"/>
    </location>
</feature>
<dbReference type="InterPro" id="IPR018461">
    <property type="entry name" value="Na/H_Antiport_NhaC-like_C"/>
</dbReference>
<sequence length="510" mass="54653">MEQEEKKQKSQAAENQASCPPQQPASPHPFISVIPLAVLIALIVLVVKLFPDDALAGASQVALMIATAVCVALGMGIYRMKWNIFEEMIKKTVGDAGVSILILLLIGMMSATWMISGIVPTLIYYGVQIMSPIFFLPCACIISSIISVMTGTSWTTIATIGIALMGIGDALGIPAPYTAGAIISGAYFGDKLSPMSDTTVLASSIAGADLFSHIRYMLYTTIPSILLSLVLYLIIGLCYDSKPVDISQYLTGLSHGFNISLLTMLVPAFTGWLIYRKTPSLITLLLSALSACICALALQPEVLVKIADEDSITAKSLFEGIMTTCYTHTQVDCGMANINNLVATRGMAGMLNTIWLILCAMCFGSCMVASGMLHAITHMLLKSIHSTISLVCSTVASGVLLNLVMGDQFLSIIMNASIYKDEYAERGYRPELLSRSTEDSATVTSVLVPWTACGMTQSTVLGIPTLIYLPFCFFNIISPLMSCLVAILGFVPKPQPKESKASVAEESDIH</sequence>
<evidence type="ECO:0000313" key="12">
    <source>
        <dbReference type="EMBL" id="TFH84197.1"/>
    </source>
</evidence>
<reference evidence="12 13" key="1">
    <citation type="submission" date="2019-02" db="EMBL/GenBank/DDBJ databases">
        <title>Draft Genome Sequence of the Prevotella sp. BCRC 81118, Isolated from Human Feces.</title>
        <authorList>
            <person name="Huang C.-H."/>
        </authorList>
    </citation>
    <scope>NUCLEOTIDE SEQUENCE [LARGE SCALE GENOMIC DNA]</scope>
    <source>
        <strain evidence="12 13">BCRC 81118</strain>
    </source>
</reference>